<feature type="transmembrane region" description="Helical" evidence="2">
    <location>
        <begin position="96"/>
        <end position="121"/>
    </location>
</feature>
<name>A0A7S9YXJ7_9ALPH</name>
<dbReference type="GeneID" id="80540185"/>
<evidence type="ECO:0000313" key="3">
    <source>
        <dbReference type="EMBL" id="QPI70187.1"/>
    </source>
</evidence>
<dbReference type="GO" id="GO:0043657">
    <property type="term" value="C:host cell"/>
    <property type="evidence" value="ECO:0007669"/>
    <property type="project" value="GOC"/>
</dbReference>
<keyword evidence="4" id="KW-1185">Reference proteome</keyword>
<keyword evidence="2" id="KW-0472">Membrane</keyword>
<sequence>MEPPPIAAMESLTCTVNENYKSDVAVGSAPSPTLVGLEVTVAPPGAGYLPMARVCETSNYDSDTGCYYSESDNETASMFIQRVGRRQTSRRRRRQCALTCAGVALVVALCAISGIAGAFLARLLGW</sequence>
<keyword evidence="2" id="KW-1133">Transmembrane helix</keyword>
<comment type="similarity">
    <text evidence="1">Belongs to the alphaherpesvirinae envelope protein US9 family.</text>
</comment>
<evidence type="ECO:0000256" key="2">
    <source>
        <dbReference type="SAM" id="Phobius"/>
    </source>
</evidence>
<proteinExistence type="inferred from homology"/>
<dbReference type="Proteomes" id="UP001143705">
    <property type="component" value="Segment"/>
</dbReference>
<dbReference type="GO" id="GO:0075733">
    <property type="term" value="P:intracellular transport of virus"/>
    <property type="evidence" value="ECO:0007669"/>
    <property type="project" value="InterPro"/>
</dbReference>
<dbReference type="EMBL" id="MT012704">
    <property type="protein sequence ID" value="QPI70187.1"/>
    <property type="molecule type" value="Genomic_DNA"/>
</dbReference>
<evidence type="ECO:0000256" key="1">
    <source>
        <dbReference type="ARBA" id="ARBA00005410"/>
    </source>
</evidence>
<organism evidence="3 4">
    <name type="scientific">Equid herpesvirus 6</name>
    <dbReference type="NCBI Taxonomy" id="173566"/>
    <lineage>
        <taxon>Viruses</taxon>
        <taxon>Duplodnaviria</taxon>
        <taxon>Heunggongvirae</taxon>
        <taxon>Peploviricota</taxon>
        <taxon>Herviviricetes</taxon>
        <taxon>Herpesvirales</taxon>
        <taxon>Orthoherpesviridae</taxon>
        <taxon>Alphaherpesvirinae</taxon>
        <taxon>Varicellovirus</taxon>
    </lineage>
</organism>
<dbReference type="KEGG" id="vg:80540185"/>
<dbReference type="InterPro" id="IPR009278">
    <property type="entry name" value="Herpes_US9"/>
</dbReference>
<dbReference type="Pfam" id="PF06072">
    <property type="entry name" value="Herpes_US9"/>
    <property type="match status" value="1"/>
</dbReference>
<accession>A0A7S9YXJ7</accession>
<reference evidence="3" key="1">
    <citation type="journal article" date="2020" name="Emerg. Infect. Dis.">
        <title>Identification of a Novel alpha-herpesvirus Associated with Ulcerative Stomatitis in Donkeys.</title>
        <authorList>
            <person name="Martella V."/>
            <person name="Lanave G."/>
            <person name="Camero M."/>
            <person name="Larocca V."/>
            <person name="Lorusso E."/>
            <person name="Catella C."/>
            <person name="Capozza P."/>
            <person name="Tempesta M."/>
            <person name="Buonavoglia C."/>
        </authorList>
    </citation>
    <scope>NUCLEOTIDE SEQUENCE</scope>
    <source>
        <strain evidence="3">AsHV/Bari/2011/740</strain>
    </source>
</reference>
<keyword evidence="2" id="KW-0812">Transmembrane</keyword>
<evidence type="ECO:0000313" key="4">
    <source>
        <dbReference type="Proteomes" id="UP001143705"/>
    </source>
</evidence>
<dbReference type="RefSeq" id="YP_010801476.1">
    <property type="nucleotide sequence ID" value="NC_076964.1"/>
</dbReference>
<protein>
    <submittedName>
        <fullName evidence="3">Membrane protein US9</fullName>
    </submittedName>
</protein>